<feature type="non-terminal residue" evidence="1">
    <location>
        <position position="35"/>
    </location>
</feature>
<gene>
    <name evidence="1" type="ORF">KIPB_006276</name>
</gene>
<protein>
    <submittedName>
        <fullName evidence="1">Uncharacterized protein</fullName>
    </submittedName>
</protein>
<accession>A0A391NWJ4</accession>
<sequence>MASVSKIGYDPTLEGADKVPLTRDVLLPLELQSVV</sequence>
<name>A0A391NWJ4_9EUKA</name>
<organism evidence="1 2">
    <name type="scientific">Kipferlia bialata</name>
    <dbReference type="NCBI Taxonomy" id="797122"/>
    <lineage>
        <taxon>Eukaryota</taxon>
        <taxon>Metamonada</taxon>
        <taxon>Carpediemonas-like organisms</taxon>
        <taxon>Kipferlia</taxon>
    </lineage>
</organism>
<comment type="caution">
    <text evidence="1">The sequence shown here is derived from an EMBL/GenBank/DDBJ whole genome shotgun (WGS) entry which is preliminary data.</text>
</comment>
<evidence type="ECO:0000313" key="2">
    <source>
        <dbReference type="Proteomes" id="UP000265618"/>
    </source>
</evidence>
<keyword evidence="2" id="KW-1185">Reference proteome</keyword>
<proteinExistence type="predicted"/>
<dbReference type="EMBL" id="BDIP01001597">
    <property type="protein sequence ID" value="GCA62863.1"/>
    <property type="molecule type" value="Genomic_DNA"/>
</dbReference>
<dbReference type="Proteomes" id="UP000265618">
    <property type="component" value="Unassembled WGS sequence"/>
</dbReference>
<dbReference type="AlphaFoldDB" id="A0A391NWJ4"/>
<reference evidence="1 2" key="1">
    <citation type="journal article" date="2018" name="PLoS ONE">
        <title>The draft genome of Kipferlia bialata reveals reductive genome evolution in fornicate parasites.</title>
        <authorList>
            <person name="Tanifuji G."/>
            <person name="Takabayashi S."/>
            <person name="Kume K."/>
            <person name="Takagi M."/>
            <person name="Nakayama T."/>
            <person name="Kamikawa R."/>
            <person name="Inagaki Y."/>
            <person name="Hashimoto T."/>
        </authorList>
    </citation>
    <scope>NUCLEOTIDE SEQUENCE [LARGE SCALE GENOMIC DNA]</scope>
    <source>
        <strain evidence="1">NY0173</strain>
    </source>
</reference>
<evidence type="ECO:0000313" key="1">
    <source>
        <dbReference type="EMBL" id="GCA62863.1"/>
    </source>
</evidence>